<reference evidence="2 3" key="2">
    <citation type="journal article" date="2011" name="Stand. Genomic Sci.">
        <title>Complete genome sequence of Leadbetterella byssophila type strain (4M15).</title>
        <authorList>
            <person name="Abt B."/>
            <person name="Teshima H."/>
            <person name="Lucas S."/>
            <person name="Lapidus A."/>
            <person name="Del Rio T.G."/>
            <person name="Nolan M."/>
            <person name="Tice H."/>
            <person name="Cheng J.F."/>
            <person name="Pitluck S."/>
            <person name="Liolios K."/>
            <person name="Pagani I."/>
            <person name="Ivanova N."/>
            <person name="Mavromatis K."/>
            <person name="Pati A."/>
            <person name="Tapia R."/>
            <person name="Han C."/>
            <person name="Goodwin L."/>
            <person name="Chen A."/>
            <person name="Palaniappan K."/>
            <person name="Land M."/>
            <person name="Hauser L."/>
            <person name="Chang Y.J."/>
            <person name="Jeffries C.D."/>
            <person name="Rohde M."/>
            <person name="Goker M."/>
            <person name="Tindall B.J."/>
            <person name="Detter J.C."/>
            <person name="Woyke T."/>
            <person name="Bristow J."/>
            <person name="Eisen J.A."/>
            <person name="Markowitz V."/>
            <person name="Hugenholtz P."/>
            <person name="Klenk H.P."/>
            <person name="Kyrpides N.C."/>
        </authorList>
    </citation>
    <scope>NUCLEOTIDE SEQUENCE [LARGE SCALE GENOMIC DNA]</scope>
    <source>
        <strain evidence="3">DSM 17132 / JCM 16389 / KACC 11308 / NBRC 106382 / 4M15</strain>
    </source>
</reference>
<dbReference type="KEGG" id="lby:Lbys_0877"/>
<dbReference type="SUPFAM" id="SSF48208">
    <property type="entry name" value="Six-hairpin glycosidases"/>
    <property type="match status" value="1"/>
</dbReference>
<dbReference type="InterPro" id="IPR036249">
    <property type="entry name" value="Thioredoxin-like_sf"/>
</dbReference>
<dbReference type="SUPFAM" id="SSF52833">
    <property type="entry name" value="Thioredoxin-like"/>
    <property type="match status" value="1"/>
</dbReference>
<dbReference type="InterPro" id="IPR024705">
    <property type="entry name" value="Ssp411"/>
</dbReference>
<dbReference type="PIRSF" id="PIRSF006402">
    <property type="entry name" value="UCP006402_thioredoxin"/>
    <property type="match status" value="1"/>
</dbReference>
<dbReference type="InterPro" id="IPR008928">
    <property type="entry name" value="6-hairpin_glycosidase_sf"/>
</dbReference>
<dbReference type="Pfam" id="PF03190">
    <property type="entry name" value="Thioredox_DsbH"/>
    <property type="match status" value="1"/>
</dbReference>
<organism evidence="2 3">
    <name type="scientific">Leadbetterella byssophila (strain DSM 17132 / JCM 16389 / KACC 11308 / NBRC 106382 / 4M15)</name>
    <dbReference type="NCBI Taxonomy" id="649349"/>
    <lineage>
        <taxon>Bacteria</taxon>
        <taxon>Pseudomonadati</taxon>
        <taxon>Bacteroidota</taxon>
        <taxon>Cytophagia</taxon>
        <taxon>Cytophagales</taxon>
        <taxon>Leadbetterellaceae</taxon>
        <taxon>Leadbetterella</taxon>
    </lineage>
</organism>
<dbReference type="PANTHER" id="PTHR42899">
    <property type="entry name" value="SPERMATOGENESIS-ASSOCIATED PROTEIN 20"/>
    <property type="match status" value="1"/>
</dbReference>
<dbReference type="GO" id="GO:0005975">
    <property type="term" value="P:carbohydrate metabolic process"/>
    <property type="evidence" value="ECO:0007669"/>
    <property type="project" value="InterPro"/>
</dbReference>
<evidence type="ECO:0000259" key="1">
    <source>
        <dbReference type="Pfam" id="PF03190"/>
    </source>
</evidence>
<dbReference type="Gene3D" id="1.50.10.20">
    <property type="match status" value="1"/>
</dbReference>
<dbReference type="RefSeq" id="WP_013407674.1">
    <property type="nucleotide sequence ID" value="NC_014655.1"/>
</dbReference>
<feature type="domain" description="Spermatogenesis-associated protein 20-like TRX" evidence="1">
    <location>
        <begin position="1"/>
        <end position="156"/>
    </location>
</feature>
<gene>
    <name evidence="2" type="ordered locus">Lbys_0877</name>
</gene>
<dbReference type="Proteomes" id="UP000007435">
    <property type="component" value="Chromosome"/>
</dbReference>
<name>E4RR28_LEAB4</name>
<sequence length="644" mass="74667">MNRLKDESSPYLLQHKDNPVHWWPWSQEALDSAHKEDKIILLSIGYSACHWCHVMEKECFEDHEVAELMNKHFVNIKVDREERPDLDHLYMDALHMMGLQGGWPLNVFLLPTGEPIYGGTYFPKKKWMGVLRSLLQVFTERRDEVEASGEGFRNSLQNNELIKFAKTSSEIYYTKEEASQMAENLSAHFDVSEGGMDRAPKFPMPSLWQMVAHLAQFTENDALREHYDFTLGRMTLGGIFDHVGGGWCRYSTDAYWMVPHFEKMLYDNAQLLALHQQYPTPISDWACRKTVQWLDREMKVASGGYYAALDADSEGEEGRYYVWTEEELKLASIPTEVLNEYGISERGNWEDGKNILHLEHWPKNWEEIKESHEKLLEIRENRVRPGLDNKLITSWNALLVNGLMGVEPDKAKDLMDYLLASHTFLCKNEDGEEALGCFHLGKNDKILGFLDDYASLILASIEVYSHTFDETYLEKARKMINYVLANFYDPEDGFFFYTDSQAERLIAKKKEIYDNVIPSSNSMMAKALYFGGRYLAEREYVKIAEDMVAKIQPMTLKDAQWLSNWVDLILYMSEPQIEWVITGPEAMWWAEVLKIKRKTSSTLILAGEKESQLPLFHDKFLAKTALFVCENQACQLPIFDLNEL</sequence>
<dbReference type="InterPro" id="IPR004879">
    <property type="entry name" value="Ssp411-like_TRX"/>
</dbReference>
<proteinExistence type="predicted"/>
<dbReference type="PANTHER" id="PTHR42899:SF1">
    <property type="entry name" value="SPERMATOGENESIS-ASSOCIATED PROTEIN 20"/>
    <property type="match status" value="1"/>
</dbReference>
<accession>E4RR28</accession>
<reference key="1">
    <citation type="submission" date="2010-11" db="EMBL/GenBank/DDBJ databases">
        <title>The complete genome of Leadbetterella byssophila DSM 17132.</title>
        <authorList>
            <consortium name="US DOE Joint Genome Institute (JGI-PGF)"/>
            <person name="Lucas S."/>
            <person name="Copeland A."/>
            <person name="Lapidus A."/>
            <person name="Glavina del Rio T."/>
            <person name="Dalin E."/>
            <person name="Tice H."/>
            <person name="Bruce D."/>
            <person name="Goodwin L."/>
            <person name="Pitluck S."/>
            <person name="Kyrpides N."/>
            <person name="Mavromatis K."/>
            <person name="Ivanova N."/>
            <person name="Teshima H."/>
            <person name="Brettin T."/>
            <person name="Detter J.C."/>
            <person name="Han C."/>
            <person name="Tapia R."/>
            <person name="Land M."/>
            <person name="Hauser L."/>
            <person name="Markowitz V."/>
            <person name="Cheng J.-F."/>
            <person name="Hugenholtz P."/>
            <person name="Woyke T."/>
            <person name="Wu D."/>
            <person name="Tindall B."/>
            <person name="Pomrenke H.G."/>
            <person name="Brambilla E."/>
            <person name="Klenk H.-P."/>
            <person name="Eisen J.A."/>
        </authorList>
    </citation>
    <scope>NUCLEOTIDE SEQUENCE [LARGE SCALE GENOMIC DNA]</scope>
    <source>
        <strain>DSM 17132</strain>
    </source>
</reference>
<evidence type="ECO:0000313" key="3">
    <source>
        <dbReference type="Proteomes" id="UP000007435"/>
    </source>
</evidence>
<keyword evidence="3" id="KW-1185">Reference proteome</keyword>
<dbReference type="HOGENOM" id="CLU_014051_4_1_10"/>
<protein>
    <recommendedName>
        <fullName evidence="1">Spermatogenesis-associated protein 20-like TRX domain-containing protein</fullName>
    </recommendedName>
</protein>
<dbReference type="CDD" id="cd02955">
    <property type="entry name" value="SSP411"/>
    <property type="match status" value="1"/>
</dbReference>
<evidence type="ECO:0000313" key="2">
    <source>
        <dbReference type="EMBL" id="ADQ16623.1"/>
    </source>
</evidence>
<dbReference type="AlphaFoldDB" id="E4RR28"/>
<dbReference type="STRING" id="649349.Lbys_0877"/>
<dbReference type="EMBL" id="CP002305">
    <property type="protein sequence ID" value="ADQ16623.1"/>
    <property type="molecule type" value="Genomic_DNA"/>
</dbReference>
<dbReference type="eggNOG" id="COG1331">
    <property type="taxonomic scope" value="Bacteria"/>
</dbReference>
<dbReference type="Gene3D" id="3.40.30.10">
    <property type="entry name" value="Glutaredoxin"/>
    <property type="match status" value="1"/>
</dbReference>